<reference evidence="1 2" key="1">
    <citation type="journal article" date="2021" name="BMC Genomics">
        <title>Datura genome reveals duplications of psychoactive alkaloid biosynthetic genes and high mutation rate following tissue culture.</title>
        <authorList>
            <person name="Rajewski A."/>
            <person name="Carter-House D."/>
            <person name="Stajich J."/>
            <person name="Litt A."/>
        </authorList>
    </citation>
    <scope>NUCLEOTIDE SEQUENCE [LARGE SCALE GENOMIC DNA]</scope>
    <source>
        <strain evidence="1">AR-01</strain>
    </source>
</reference>
<proteinExistence type="predicted"/>
<sequence length="291" mass="32884">MSYFYSATSIKKNHLIKYSFNLPMTHYLNNPTHNPLPISINTQLTREKKIPENLLSFNISMENLDEYFALESIRNHLLGDFSPRIMNVGAELMTNCCSSSSLTENSISQSDSVCSGSPYCNYFPSDSFNLLQFGPNSSYSRSESPNLVQKQSKFLRLESQQSISSAESVDFLKEESKCFEFDFPSSSFNFPQVGLNSSDLSSESAKLVQNQSSLSRLESQPSISSAESIDFVKKERKRLEFESKPKIIIDLTSPKPNKSNERKPSLKNDFFRLGRVNWVLIDIGNGVGLIR</sequence>
<evidence type="ECO:0000313" key="1">
    <source>
        <dbReference type="EMBL" id="MCD9560892.1"/>
    </source>
</evidence>
<keyword evidence="2" id="KW-1185">Reference proteome</keyword>
<organism evidence="1 2">
    <name type="scientific">Datura stramonium</name>
    <name type="common">Jimsonweed</name>
    <name type="synonym">Common thornapple</name>
    <dbReference type="NCBI Taxonomy" id="4076"/>
    <lineage>
        <taxon>Eukaryota</taxon>
        <taxon>Viridiplantae</taxon>
        <taxon>Streptophyta</taxon>
        <taxon>Embryophyta</taxon>
        <taxon>Tracheophyta</taxon>
        <taxon>Spermatophyta</taxon>
        <taxon>Magnoliopsida</taxon>
        <taxon>eudicotyledons</taxon>
        <taxon>Gunneridae</taxon>
        <taxon>Pentapetalae</taxon>
        <taxon>asterids</taxon>
        <taxon>lamiids</taxon>
        <taxon>Solanales</taxon>
        <taxon>Solanaceae</taxon>
        <taxon>Solanoideae</taxon>
        <taxon>Datureae</taxon>
        <taxon>Datura</taxon>
    </lineage>
</organism>
<dbReference type="EMBL" id="JACEIK010002394">
    <property type="protein sequence ID" value="MCD9560892.1"/>
    <property type="molecule type" value="Genomic_DNA"/>
</dbReference>
<gene>
    <name evidence="1" type="ORF">HAX54_019715</name>
</gene>
<name>A0ABS8US15_DATST</name>
<protein>
    <submittedName>
        <fullName evidence="1">Uncharacterized protein</fullName>
    </submittedName>
</protein>
<comment type="caution">
    <text evidence="1">The sequence shown here is derived from an EMBL/GenBank/DDBJ whole genome shotgun (WGS) entry which is preliminary data.</text>
</comment>
<accession>A0ABS8US15</accession>
<dbReference type="Proteomes" id="UP000823775">
    <property type="component" value="Unassembled WGS sequence"/>
</dbReference>
<evidence type="ECO:0000313" key="2">
    <source>
        <dbReference type="Proteomes" id="UP000823775"/>
    </source>
</evidence>